<dbReference type="Proteomes" id="UP000291301">
    <property type="component" value="Unassembled WGS sequence"/>
</dbReference>
<dbReference type="SFLD" id="SFLDG01135">
    <property type="entry name" value="C1.5.6:_HAD__Beta-PGM__Phospha"/>
    <property type="match status" value="1"/>
</dbReference>
<keyword evidence="3" id="KW-0479">Metal-binding</keyword>
<dbReference type="SFLD" id="SFLDS00003">
    <property type="entry name" value="Haloacid_Dehalogenase"/>
    <property type="match status" value="1"/>
</dbReference>
<dbReference type="NCBIfam" id="TIGR01509">
    <property type="entry name" value="HAD-SF-IA-v3"/>
    <property type="match status" value="1"/>
</dbReference>
<keyword evidence="4" id="KW-0460">Magnesium</keyword>
<dbReference type="PANTHER" id="PTHR46193:SF10">
    <property type="entry name" value="6-PHOSPHOGLUCONATE PHOSPHATASE"/>
    <property type="match status" value="1"/>
</dbReference>
<keyword evidence="6" id="KW-1185">Reference proteome</keyword>
<reference evidence="5 6" key="1">
    <citation type="journal article" date="2015" name="Antonie Van Leeuwenhoek">
        <title>Oricola cellulosilytica gen. nov., sp. nov., a cellulose-degrading bacterium of the family Phyllobacteriaceae isolated from surface seashore water, and emended descriptions of Mesorhizobium loti and Phyllobacterium myrsinacearum.</title>
        <authorList>
            <person name="Hameed A."/>
            <person name="Shahina M."/>
            <person name="Lai W.A."/>
            <person name="Lin S.Y."/>
            <person name="Young L.S."/>
            <person name="Liu Y.C."/>
            <person name="Hsu Y.H."/>
            <person name="Young C.C."/>
        </authorList>
    </citation>
    <scope>NUCLEOTIDE SEQUENCE [LARGE SCALE GENOMIC DNA]</scope>
    <source>
        <strain evidence="5 6">KCTC 52183</strain>
    </source>
</reference>
<evidence type="ECO:0000313" key="6">
    <source>
        <dbReference type="Proteomes" id="UP000291301"/>
    </source>
</evidence>
<dbReference type="GO" id="GO:0046872">
    <property type="term" value="F:metal ion binding"/>
    <property type="evidence" value="ECO:0007669"/>
    <property type="project" value="UniProtKB-KW"/>
</dbReference>
<dbReference type="GO" id="GO:0003824">
    <property type="term" value="F:catalytic activity"/>
    <property type="evidence" value="ECO:0007669"/>
    <property type="project" value="UniProtKB-ARBA"/>
</dbReference>
<comment type="caution">
    <text evidence="5">The sequence shown here is derived from an EMBL/GenBank/DDBJ whole genome shotgun (WGS) entry which is preliminary data.</text>
</comment>
<evidence type="ECO:0000256" key="3">
    <source>
        <dbReference type="ARBA" id="ARBA00022723"/>
    </source>
</evidence>
<proteinExistence type="inferred from homology"/>
<accession>A0A4R0PHL5</accession>
<organism evidence="5 6">
    <name type="scientific">Oricola cellulosilytica</name>
    <dbReference type="NCBI Taxonomy" id="1429082"/>
    <lineage>
        <taxon>Bacteria</taxon>
        <taxon>Pseudomonadati</taxon>
        <taxon>Pseudomonadota</taxon>
        <taxon>Alphaproteobacteria</taxon>
        <taxon>Hyphomicrobiales</taxon>
        <taxon>Ahrensiaceae</taxon>
        <taxon>Oricola</taxon>
    </lineage>
</organism>
<name>A0A4R0PHL5_9HYPH</name>
<dbReference type="OrthoDB" id="9797743at2"/>
<evidence type="ECO:0000256" key="2">
    <source>
        <dbReference type="ARBA" id="ARBA00006171"/>
    </source>
</evidence>
<dbReference type="AlphaFoldDB" id="A0A4R0PHL5"/>
<dbReference type="Gene3D" id="3.40.50.1000">
    <property type="entry name" value="HAD superfamily/HAD-like"/>
    <property type="match status" value="1"/>
</dbReference>
<dbReference type="Pfam" id="PF00702">
    <property type="entry name" value="Hydrolase"/>
    <property type="match status" value="1"/>
</dbReference>
<evidence type="ECO:0000256" key="4">
    <source>
        <dbReference type="ARBA" id="ARBA00022842"/>
    </source>
</evidence>
<dbReference type="InterPro" id="IPR023214">
    <property type="entry name" value="HAD_sf"/>
</dbReference>
<dbReference type="PANTHER" id="PTHR46193">
    <property type="entry name" value="6-PHOSPHOGLUCONATE PHOSPHATASE"/>
    <property type="match status" value="1"/>
</dbReference>
<dbReference type="SUPFAM" id="SSF56784">
    <property type="entry name" value="HAD-like"/>
    <property type="match status" value="1"/>
</dbReference>
<dbReference type="RefSeq" id="WP_131564976.1">
    <property type="nucleotide sequence ID" value="NZ_JAINFK010000001.1"/>
</dbReference>
<gene>
    <name evidence="5" type="ORF">E0D97_02195</name>
</gene>
<dbReference type="InterPro" id="IPR051600">
    <property type="entry name" value="Beta-PGM-like"/>
</dbReference>
<protein>
    <submittedName>
        <fullName evidence="5">HAD family phosphatase</fullName>
    </submittedName>
</protein>
<dbReference type="Gene3D" id="1.10.150.240">
    <property type="entry name" value="Putative phosphatase, domain 2"/>
    <property type="match status" value="1"/>
</dbReference>
<comment type="similarity">
    <text evidence="2">Belongs to the HAD-like hydrolase superfamily. CbbY/CbbZ/Gph/YieH family.</text>
</comment>
<sequence length="230" mass="25067">MQKPLLIFDCDGVLIDSEAIYLDVEFAFLEGKGVRVDREWYVREFLALAQDLWRAKLSDLVAEHTGNPMSDNEYTALKAESRRRVAEEVRTIAGVETLLERLKATRCVASSTQLPFLGPKLERAGLARYFGDGVYSGDMVENGKPAPDLFQHAASEMGYRADDCIVVEDSANGVRGGKAAGHHVIGFTGGTHCLGNHAELLRGAGADIVVSSHVELAEWLAENTGAFDAR</sequence>
<dbReference type="InterPro" id="IPR023198">
    <property type="entry name" value="PGP-like_dom2"/>
</dbReference>
<dbReference type="SFLD" id="SFLDG01129">
    <property type="entry name" value="C1.5:_HAD__Beta-PGM__Phosphata"/>
    <property type="match status" value="1"/>
</dbReference>
<dbReference type="InterPro" id="IPR006439">
    <property type="entry name" value="HAD-SF_hydro_IA"/>
</dbReference>
<evidence type="ECO:0000313" key="5">
    <source>
        <dbReference type="EMBL" id="TCD16264.1"/>
    </source>
</evidence>
<comment type="cofactor">
    <cofactor evidence="1">
        <name>Mg(2+)</name>
        <dbReference type="ChEBI" id="CHEBI:18420"/>
    </cofactor>
</comment>
<evidence type="ECO:0000256" key="1">
    <source>
        <dbReference type="ARBA" id="ARBA00001946"/>
    </source>
</evidence>
<dbReference type="EMBL" id="SJST01000001">
    <property type="protein sequence ID" value="TCD16264.1"/>
    <property type="molecule type" value="Genomic_DNA"/>
</dbReference>
<dbReference type="InterPro" id="IPR036412">
    <property type="entry name" value="HAD-like_sf"/>
</dbReference>